<proteinExistence type="predicted"/>
<comment type="caution">
    <text evidence="1">The sequence shown here is derived from an EMBL/GenBank/DDBJ whole genome shotgun (WGS) entry which is preliminary data.</text>
</comment>
<gene>
    <name evidence="1" type="ORF">S01H4_54811</name>
</gene>
<reference evidence="1" key="1">
    <citation type="journal article" date="2014" name="Front. Microbiol.">
        <title>High frequency of phylogenetically diverse reductive dehalogenase-homologous genes in deep subseafloor sedimentary metagenomes.</title>
        <authorList>
            <person name="Kawai M."/>
            <person name="Futagami T."/>
            <person name="Toyoda A."/>
            <person name="Takaki Y."/>
            <person name="Nishi S."/>
            <person name="Hori S."/>
            <person name="Arai W."/>
            <person name="Tsubouchi T."/>
            <person name="Morono Y."/>
            <person name="Uchiyama I."/>
            <person name="Ito T."/>
            <person name="Fujiyama A."/>
            <person name="Inagaki F."/>
            <person name="Takami H."/>
        </authorList>
    </citation>
    <scope>NUCLEOTIDE SEQUENCE</scope>
    <source>
        <strain evidence="1">Expedition CK06-06</strain>
    </source>
</reference>
<evidence type="ECO:0000313" key="1">
    <source>
        <dbReference type="EMBL" id="GAH15754.1"/>
    </source>
</evidence>
<accession>X1EF37</accession>
<protein>
    <submittedName>
        <fullName evidence="1">Uncharacterized protein</fullName>
    </submittedName>
</protein>
<organism evidence="1">
    <name type="scientific">marine sediment metagenome</name>
    <dbReference type="NCBI Taxonomy" id="412755"/>
    <lineage>
        <taxon>unclassified sequences</taxon>
        <taxon>metagenomes</taxon>
        <taxon>ecological metagenomes</taxon>
    </lineage>
</organism>
<dbReference type="AlphaFoldDB" id="X1EF37"/>
<sequence length="124" mass="13678">MRIQNSKRLKLFAILSLAVLVGAVAAVQISNYLMWNVTVDDPYYTLSMVDPFPATMTTLMEPQAALNATCQSPGELVYLHIQSDDALGDWSHIYFQFNGTTWTPLDENGLVSFPLQFAAGMDAA</sequence>
<dbReference type="EMBL" id="BART01031569">
    <property type="protein sequence ID" value="GAH15754.1"/>
    <property type="molecule type" value="Genomic_DNA"/>
</dbReference>
<feature type="non-terminal residue" evidence="1">
    <location>
        <position position="124"/>
    </location>
</feature>
<name>X1EF37_9ZZZZ</name>